<comment type="caution">
    <text evidence="3">The sequence shown here is derived from an EMBL/GenBank/DDBJ whole genome shotgun (WGS) entry which is preliminary data.</text>
</comment>
<feature type="region of interest" description="Disordered" evidence="1">
    <location>
        <begin position="690"/>
        <end position="762"/>
    </location>
</feature>
<dbReference type="OrthoDB" id="1881at2759"/>
<feature type="compositionally biased region" description="Basic and acidic residues" evidence="1">
    <location>
        <begin position="753"/>
        <end position="762"/>
    </location>
</feature>
<feature type="compositionally biased region" description="Low complexity" evidence="1">
    <location>
        <begin position="220"/>
        <end position="229"/>
    </location>
</feature>
<feature type="region of interest" description="Disordered" evidence="1">
    <location>
        <begin position="506"/>
        <end position="612"/>
    </location>
</feature>
<dbReference type="PANTHER" id="PTHR12307">
    <property type="entry name" value="PROTEIN PHOSPHATASE 1 REGULATORY SUBUNIT"/>
    <property type="match status" value="1"/>
</dbReference>
<feature type="compositionally biased region" description="Basic and acidic residues" evidence="1">
    <location>
        <begin position="110"/>
        <end position="122"/>
    </location>
</feature>
<organism evidence="3 4">
    <name type="scientific">Mycena indigotica</name>
    <dbReference type="NCBI Taxonomy" id="2126181"/>
    <lineage>
        <taxon>Eukaryota</taxon>
        <taxon>Fungi</taxon>
        <taxon>Dikarya</taxon>
        <taxon>Basidiomycota</taxon>
        <taxon>Agaricomycotina</taxon>
        <taxon>Agaricomycetes</taxon>
        <taxon>Agaricomycetidae</taxon>
        <taxon>Agaricales</taxon>
        <taxon>Marasmiineae</taxon>
        <taxon>Mycenaceae</taxon>
        <taxon>Mycena</taxon>
    </lineage>
</organism>
<dbReference type="InterPro" id="IPR050782">
    <property type="entry name" value="PP1_regulatory_subunit_3"/>
</dbReference>
<name>A0A8H6S512_9AGAR</name>
<dbReference type="EMBL" id="JACAZF010000012">
    <property type="protein sequence ID" value="KAF7292181.1"/>
    <property type="molecule type" value="Genomic_DNA"/>
</dbReference>
<feature type="domain" description="CBM21" evidence="2">
    <location>
        <begin position="383"/>
        <end position="539"/>
    </location>
</feature>
<dbReference type="GO" id="GO:2001069">
    <property type="term" value="F:glycogen binding"/>
    <property type="evidence" value="ECO:0007669"/>
    <property type="project" value="TreeGrafter"/>
</dbReference>
<feature type="compositionally biased region" description="Low complexity" evidence="1">
    <location>
        <begin position="570"/>
        <end position="597"/>
    </location>
</feature>
<evidence type="ECO:0000313" key="3">
    <source>
        <dbReference type="EMBL" id="KAF7292181.1"/>
    </source>
</evidence>
<feature type="compositionally biased region" description="Basic and acidic residues" evidence="1">
    <location>
        <begin position="700"/>
        <end position="716"/>
    </location>
</feature>
<feature type="compositionally biased region" description="Polar residues" evidence="1">
    <location>
        <begin position="243"/>
        <end position="255"/>
    </location>
</feature>
<dbReference type="Proteomes" id="UP000636479">
    <property type="component" value="Unassembled WGS sequence"/>
</dbReference>
<feature type="region of interest" description="Disordered" evidence="1">
    <location>
        <begin position="1"/>
        <end position="21"/>
    </location>
</feature>
<sequence length="815" mass="86828">MDRTVLCKGFAPPPPTPSSCADARRGGYRVAPQLAITILDALQCPRRWRRCAPPAYTRPCPPRPRPPGPPPLVHVRPGDKGPRRVQQPRRPPAAHPAHFSETIPLSGGRRGRELVQQRRAAGDVDDGDASLGTASKGEGDGRGGRPPPRRSDCASCLRFWAPRPRPPRSPQRSPNSSFIGVPFPRSGSPAPTTPPIPVRPALPGRASSQPVILLANGKPLKSSLKSSRSAPHVPSHHLRARSAPSTPALSPSGTGTPEEAEEEHDPAAFAAALGLEGEYVESPSTPKAVHFPPPDDGLETVRVFKRTARPASVSFPLGAEDETETETETDSGVRWVSSAAAAAAGREGGRRTVSSPLNPSPRMAEGEKAEEWRYVVDAPGIPRARDGASMVVLESVTLETPPGELHLRGTLLVRNAAFEKHVFVRFTLDGWLTTSEVAAKYLASTPSGDPGPGWDRFGFSIRLTDYAHVQKGRGLVGRELEMVARFCVPWVAEGGAAPYVWCDPEEPREKEGERRWLGTGAAGPGEWWDNNGGRNYRVGFRSESTPAPAPATTTSPAPGPPPTSAPPSVPTSTIPFPRSSPQTLSPLQPPLTTLPVAGPVPPPPPPRTAHAQALAAKLGRLSLRNYAAPAPRPSSWAGFVHSSPPREQSSPPRLSPLVINEPLPAANAQAGVGLYWPWGRTATTPEVVVTEVPEDESDSDREGDGNSLLAERREEETPPTSPLGARGLAGLLEAGDGAGGERGGEGPGGARPADGRGDEQQRVPRVRAAVVLRGRGVGGDMMTKMMKMMTTKKRPRPLTDPHTFLWLPFYAHFAV</sequence>
<feature type="compositionally biased region" description="Low complexity" evidence="1">
    <location>
        <begin position="722"/>
        <end position="735"/>
    </location>
</feature>
<feature type="compositionally biased region" description="Basic and acidic residues" evidence="1">
    <location>
        <begin position="506"/>
        <end position="516"/>
    </location>
</feature>
<keyword evidence="4" id="KW-1185">Reference proteome</keyword>
<feature type="compositionally biased region" description="Gly residues" evidence="1">
    <location>
        <begin position="736"/>
        <end position="749"/>
    </location>
</feature>
<feature type="region of interest" description="Disordered" evidence="1">
    <location>
        <begin position="314"/>
        <end position="368"/>
    </location>
</feature>
<feature type="compositionally biased region" description="Pro residues" evidence="1">
    <location>
        <begin position="598"/>
        <end position="607"/>
    </location>
</feature>
<feature type="compositionally biased region" description="Low complexity" evidence="1">
    <location>
        <begin position="642"/>
        <end position="654"/>
    </location>
</feature>
<evidence type="ECO:0000256" key="1">
    <source>
        <dbReference type="SAM" id="MobiDB-lite"/>
    </source>
</evidence>
<dbReference type="RefSeq" id="XP_037214908.1">
    <property type="nucleotide sequence ID" value="XM_037368940.1"/>
</dbReference>
<feature type="compositionally biased region" description="Pro residues" evidence="1">
    <location>
        <begin position="557"/>
        <end position="569"/>
    </location>
</feature>
<accession>A0A8H6S512</accession>
<feature type="region of interest" description="Disordered" evidence="1">
    <location>
        <begin position="631"/>
        <end position="654"/>
    </location>
</feature>
<feature type="compositionally biased region" description="Low complexity" evidence="1">
    <location>
        <begin position="544"/>
        <end position="556"/>
    </location>
</feature>
<evidence type="ECO:0000259" key="2">
    <source>
        <dbReference type="PROSITE" id="PS51159"/>
    </source>
</evidence>
<dbReference type="Gene3D" id="2.60.40.2440">
    <property type="entry name" value="Carbohydrate binding type-21 domain"/>
    <property type="match status" value="1"/>
</dbReference>
<dbReference type="InterPro" id="IPR038175">
    <property type="entry name" value="CBM21_dom_sf"/>
</dbReference>
<dbReference type="GO" id="GO:0005979">
    <property type="term" value="P:regulation of glycogen biosynthetic process"/>
    <property type="evidence" value="ECO:0007669"/>
    <property type="project" value="TreeGrafter"/>
</dbReference>
<dbReference type="Pfam" id="PF03370">
    <property type="entry name" value="CBM_21"/>
    <property type="match status" value="1"/>
</dbReference>
<dbReference type="PANTHER" id="PTHR12307:SF36">
    <property type="entry name" value="GLYCOGEN-BINDING SUBUNIT 76A"/>
    <property type="match status" value="1"/>
</dbReference>
<feature type="compositionally biased region" description="Pro residues" evidence="1">
    <location>
        <begin position="191"/>
        <end position="200"/>
    </location>
</feature>
<dbReference type="PROSITE" id="PS51159">
    <property type="entry name" value="CBM21"/>
    <property type="match status" value="1"/>
</dbReference>
<protein>
    <submittedName>
        <fullName evidence="3">CBM21 domain-containing protein</fullName>
    </submittedName>
</protein>
<gene>
    <name evidence="3" type="ORF">MIND_01245400</name>
</gene>
<dbReference type="InterPro" id="IPR005036">
    <property type="entry name" value="CBM21_dom"/>
</dbReference>
<reference evidence="3" key="1">
    <citation type="submission" date="2020-05" db="EMBL/GenBank/DDBJ databases">
        <title>Mycena genomes resolve the evolution of fungal bioluminescence.</title>
        <authorList>
            <person name="Tsai I.J."/>
        </authorList>
    </citation>
    <scope>NUCLEOTIDE SEQUENCE</scope>
    <source>
        <strain evidence="3">171206Taipei</strain>
    </source>
</reference>
<feature type="compositionally biased region" description="Acidic residues" evidence="1">
    <location>
        <begin position="319"/>
        <end position="329"/>
    </location>
</feature>
<feature type="compositionally biased region" description="Pro residues" evidence="1">
    <location>
        <begin position="59"/>
        <end position="72"/>
    </location>
</feature>
<dbReference type="GeneID" id="59351456"/>
<dbReference type="GO" id="GO:0008157">
    <property type="term" value="F:protein phosphatase 1 binding"/>
    <property type="evidence" value="ECO:0007669"/>
    <property type="project" value="TreeGrafter"/>
</dbReference>
<proteinExistence type="predicted"/>
<evidence type="ECO:0000313" key="4">
    <source>
        <dbReference type="Proteomes" id="UP000636479"/>
    </source>
</evidence>
<feature type="region of interest" description="Disordered" evidence="1">
    <location>
        <begin position="54"/>
        <end position="264"/>
    </location>
</feature>
<dbReference type="GO" id="GO:0000164">
    <property type="term" value="C:protein phosphatase type 1 complex"/>
    <property type="evidence" value="ECO:0007669"/>
    <property type="project" value="TreeGrafter"/>
</dbReference>
<dbReference type="AlphaFoldDB" id="A0A8H6S512"/>